<accession>A0ABP8QDS0</accession>
<name>A0ABP8QDS0_9GAMM</name>
<gene>
    <name evidence="5" type="primary">dolP</name>
    <name evidence="5" type="ORF">GCM10023095_21830</name>
</gene>
<organism evidence="5 6">
    <name type="scientific">Pseudaeromonas paramecii</name>
    <dbReference type="NCBI Taxonomy" id="2138166"/>
    <lineage>
        <taxon>Bacteria</taxon>
        <taxon>Pseudomonadati</taxon>
        <taxon>Pseudomonadota</taxon>
        <taxon>Gammaproteobacteria</taxon>
        <taxon>Aeromonadales</taxon>
        <taxon>Aeromonadaceae</taxon>
        <taxon>Pseudaeromonas</taxon>
    </lineage>
</organism>
<keyword evidence="6" id="KW-1185">Reference proteome</keyword>
<evidence type="ECO:0000256" key="2">
    <source>
        <dbReference type="SAM" id="MobiDB-lite"/>
    </source>
</evidence>
<dbReference type="Proteomes" id="UP001501321">
    <property type="component" value="Unassembled WGS sequence"/>
</dbReference>
<proteinExistence type="predicted"/>
<evidence type="ECO:0000313" key="5">
    <source>
        <dbReference type="EMBL" id="GAA4500272.1"/>
    </source>
</evidence>
<keyword evidence="1 3" id="KW-0732">Signal</keyword>
<dbReference type="Gene3D" id="3.30.1340.30">
    <property type="match status" value="1"/>
</dbReference>
<feature type="region of interest" description="Disordered" evidence="2">
    <location>
        <begin position="195"/>
        <end position="229"/>
    </location>
</feature>
<dbReference type="Pfam" id="PF04972">
    <property type="entry name" value="BON"/>
    <property type="match status" value="2"/>
</dbReference>
<feature type="domain" description="BON" evidence="4">
    <location>
        <begin position="123"/>
        <end position="193"/>
    </location>
</feature>
<feature type="chain" id="PRO_5047436986" evidence="3">
    <location>
        <begin position="28"/>
        <end position="229"/>
    </location>
</feature>
<evidence type="ECO:0000256" key="3">
    <source>
        <dbReference type="SAM" id="SignalP"/>
    </source>
</evidence>
<dbReference type="EMBL" id="BAABFC010000013">
    <property type="protein sequence ID" value="GAA4500272.1"/>
    <property type="molecule type" value="Genomic_DNA"/>
</dbReference>
<comment type="caution">
    <text evidence="5">The sequence shown here is derived from an EMBL/GenBank/DDBJ whole genome shotgun (WGS) entry which is preliminary data.</text>
</comment>
<dbReference type="NCBIfam" id="NF008247">
    <property type="entry name" value="PRK11023.1"/>
    <property type="match status" value="1"/>
</dbReference>
<evidence type="ECO:0000313" key="6">
    <source>
        <dbReference type="Proteomes" id="UP001501321"/>
    </source>
</evidence>
<dbReference type="PROSITE" id="PS50914">
    <property type="entry name" value="BON"/>
    <property type="match status" value="2"/>
</dbReference>
<dbReference type="InterPro" id="IPR051686">
    <property type="entry name" value="Lipoprotein_DolP"/>
</dbReference>
<feature type="signal peptide" evidence="3">
    <location>
        <begin position="1"/>
        <end position="27"/>
    </location>
</feature>
<dbReference type="PANTHER" id="PTHR34606:SF4">
    <property type="entry name" value="OUTER MEMBRANE LIPOPROTEIN DOLP"/>
    <property type="match status" value="1"/>
</dbReference>
<dbReference type="SMART" id="SM00749">
    <property type="entry name" value="BON"/>
    <property type="match status" value="2"/>
</dbReference>
<evidence type="ECO:0000256" key="1">
    <source>
        <dbReference type="ARBA" id="ARBA00022729"/>
    </source>
</evidence>
<protein>
    <submittedName>
        <fullName evidence="5">Division/outer membrane stress-associated lipid-binding lipoprotein</fullName>
    </submittedName>
</protein>
<feature type="domain" description="BON" evidence="4">
    <location>
        <begin position="45"/>
        <end position="114"/>
    </location>
</feature>
<dbReference type="PANTHER" id="PTHR34606">
    <property type="entry name" value="BON DOMAIN-CONTAINING PROTEIN"/>
    <property type="match status" value="1"/>
</dbReference>
<dbReference type="InterPro" id="IPR007055">
    <property type="entry name" value="BON_dom"/>
</dbReference>
<dbReference type="PROSITE" id="PS51257">
    <property type="entry name" value="PROKAR_LIPOPROTEIN"/>
    <property type="match status" value="1"/>
</dbReference>
<reference evidence="6" key="1">
    <citation type="journal article" date="2019" name="Int. J. Syst. Evol. Microbiol.">
        <title>The Global Catalogue of Microorganisms (GCM) 10K type strain sequencing project: providing services to taxonomists for standard genome sequencing and annotation.</title>
        <authorList>
            <consortium name="The Broad Institute Genomics Platform"/>
            <consortium name="The Broad Institute Genome Sequencing Center for Infectious Disease"/>
            <person name="Wu L."/>
            <person name="Ma J."/>
        </authorList>
    </citation>
    <scope>NUCLEOTIDE SEQUENCE [LARGE SCALE GENOMIC DNA]</scope>
    <source>
        <strain evidence="6">JCM 32226</strain>
    </source>
</reference>
<dbReference type="InterPro" id="IPR014004">
    <property type="entry name" value="Transpt-assoc_nodulatn_dom_bac"/>
</dbReference>
<keyword evidence="5" id="KW-0449">Lipoprotein</keyword>
<sequence length="229" mass="24206">MKHSPLIALLTSLLLLQGCAGVIVAGAATTAAVANDRRTIGSQLDDQSIEMKVNSELAKLKELNAVSRIVPVSTNGKVLLVGQTPNQGYKDKAGQVVAKIPGVRQVYNEVRLRQPLGLSGQSNDTWLTSKIKTDLLMRKNFDSTHIKVNTEDGEVFLSGLVTRAEGETAVEITRNVSGVRKVVKVFEYVQAPAAGQPANTNSQAAPAAAPASDNGDVQLGESVDPVLVP</sequence>
<evidence type="ECO:0000259" key="4">
    <source>
        <dbReference type="PROSITE" id="PS50914"/>
    </source>
</evidence>